<dbReference type="InterPro" id="IPR021598">
    <property type="entry name" value="DUF3221"/>
</dbReference>
<protein>
    <submittedName>
        <fullName evidence="1">DUF3221 domain-containing protein</fullName>
    </submittedName>
</protein>
<dbReference type="Gene3D" id="2.40.50.140">
    <property type="entry name" value="Nucleic acid-binding proteins"/>
    <property type="match status" value="1"/>
</dbReference>
<dbReference type="AlphaFoldDB" id="A0AAJ4D2H0"/>
<dbReference type="EMBL" id="CP035232">
    <property type="protein sequence ID" value="QAT65430.1"/>
    <property type="molecule type" value="Genomic_DNA"/>
</dbReference>
<dbReference type="Proteomes" id="UP000288675">
    <property type="component" value="Chromosome"/>
</dbReference>
<evidence type="ECO:0000313" key="2">
    <source>
        <dbReference type="Proteomes" id="UP000288675"/>
    </source>
</evidence>
<accession>A0AAJ4D2H0</accession>
<proteinExistence type="predicted"/>
<reference evidence="1 2" key="1">
    <citation type="submission" date="2019-01" db="EMBL/GenBank/DDBJ databases">
        <title>Genome sequence of Bacillus glycinifermentans SRCM103574.</title>
        <authorList>
            <person name="Kong H.-J."/>
            <person name="Jeong S.-Y."/>
            <person name="Jeong D.-Y."/>
        </authorList>
    </citation>
    <scope>NUCLEOTIDE SEQUENCE [LARGE SCALE GENOMIC DNA]</scope>
    <source>
        <strain evidence="1 2">SRCM103574</strain>
    </source>
</reference>
<name>A0AAJ4D2H0_9BACI</name>
<gene>
    <name evidence="1" type="ORF">EQZ20_11275</name>
</gene>
<dbReference type="Pfam" id="PF11518">
    <property type="entry name" value="DUF3221"/>
    <property type="match status" value="1"/>
</dbReference>
<organism evidence="1 2">
    <name type="scientific">Bacillus glycinifermentans</name>
    <dbReference type="NCBI Taxonomy" id="1664069"/>
    <lineage>
        <taxon>Bacteria</taxon>
        <taxon>Bacillati</taxon>
        <taxon>Bacillota</taxon>
        <taxon>Bacilli</taxon>
        <taxon>Bacillales</taxon>
        <taxon>Bacillaceae</taxon>
        <taxon>Bacillus</taxon>
    </lineage>
</organism>
<sequence>MLDSNIKTRVLRSFQSWKGDGVLQRVFVLISVFAILAGSGCQTNKEIEAPEKGQSIVGYVMLKEGDRAILVESQHRPKKEDYRLTEREIIQKYRNKVTVLGLSDINNKEALKQKQKVKVWLHMLKESNPPQATIHRFEKIKE</sequence>
<dbReference type="InterPro" id="IPR012340">
    <property type="entry name" value="NA-bd_OB-fold"/>
</dbReference>
<evidence type="ECO:0000313" key="1">
    <source>
        <dbReference type="EMBL" id="QAT65430.1"/>
    </source>
</evidence>